<evidence type="ECO:0000256" key="3">
    <source>
        <dbReference type="ARBA" id="ARBA00022679"/>
    </source>
</evidence>
<dbReference type="AlphaFoldDB" id="A0A0E9MV04"/>
<feature type="transmembrane region" description="Helical" evidence="4">
    <location>
        <begin position="348"/>
        <end position="367"/>
    </location>
</feature>
<keyword evidence="4" id="KW-0472">Membrane</keyword>
<gene>
    <name evidence="6" type="ORF">FPE01S_01_03450</name>
</gene>
<dbReference type="SUPFAM" id="SSF53448">
    <property type="entry name" value="Nucleotide-diphospho-sugar transferases"/>
    <property type="match status" value="1"/>
</dbReference>
<dbReference type="InterPro" id="IPR001173">
    <property type="entry name" value="Glyco_trans_2-like"/>
</dbReference>
<proteinExistence type="inferred from homology"/>
<organism evidence="6 7">
    <name type="scientific">Flavihumibacter petaseus NBRC 106054</name>
    <dbReference type="NCBI Taxonomy" id="1220578"/>
    <lineage>
        <taxon>Bacteria</taxon>
        <taxon>Pseudomonadati</taxon>
        <taxon>Bacteroidota</taxon>
        <taxon>Chitinophagia</taxon>
        <taxon>Chitinophagales</taxon>
        <taxon>Chitinophagaceae</taxon>
        <taxon>Flavihumibacter</taxon>
    </lineage>
</organism>
<protein>
    <submittedName>
        <fullName evidence="6">Putative glycosyltransferase</fullName>
    </submittedName>
</protein>
<keyword evidence="4" id="KW-0812">Transmembrane</keyword>
<evidence type="ECO:0000256" key="4">
    <source>
        <dbReference type="SAM" id="Phobius"/>
    </source>
</evidence>
<feature type="transmembrane region" description="Helical" evidence="4">
    <location>
        <begin position="286"/>
        <end position="311"/>
    </location>
</feature>
<keyword evidence="2" id="KW-0328">Glycosyltransferase</keyword>
<dbReference type="Pfam" id="PF00535">
    <property type="entry name" value="Glycos_transf_2"/>
    <property type="match status" value="1"/>
</dbReference>
<feature type="transmembrane region" description="Helical" evidence="4">
    <location>
        <begin position="317"/>
        <end position="336"/>
    </location>
</feature>
<dbReference type="CDD" id="cd06439">
    <property type="entry name" value="CESA_like_1"/>
    <property type="match status" value="1"/>
</dbReference>
<dbReference type="EMBL" id="BBWV01000001">
    <property type="protein sequence ID" value="GAO41333.1"/>
    <property type="molecule type" value="Genomic_DNA"/>
</dbReference>
<dbReference type="RefSeq" id="WP_046367217.1">
    <property type="nucleotide sequence ID" value="NZ_BBWV01000001.1"/>
</dbReference>
<comment type="similarity">
    <text evidence="1">Belongs to the glycosyltransferase 2 family.</text>
</comment>
<dbReference type="InterPro" id="IPR029044">
    <property type="entry name" value="Nucleotide-diphossugar_trans"/>
</dbReference>
<dbReference type="Gene3D" id="3.90.550.10">
    <property type="entry name" value="Spore Coat Polysaccharide Biosynthesis Protein SpsA, Chain A"/>
    <property type="match status" value="1"/>
</dbReference>
<reference evidence="6 7" key="1">
    <citation type="submission" date="2015-04" db="EMBL/GenBank/DDBJ databases">
        <title>Whole genome shotgun sequence of Flavihumibacter petaseus NBRC 106054.</title>
        <authorList>
            <person name="Miyazawa S."/>
            <person name="Hosoyama A."/>
            <person name="Hashimoto M."/>
            <person name="Noguchi M."/>
            <person name="Tsuchikane K."/>
            <person name="Ohji S."/>
            <person name="Yamazoe A."/>
            <person name="Ichikawa N."/>
            <person name="Kimura A."/>
            <person name="Fujita N."/>
        </authorList>
    </citation>
    <scope>NUCLEOTIDE SEQUENCE [LARGE SCALE GENOMIC DNA]</scope>
    <source>
        <strain evidence="6 7">NBRC 106054</strain>
    </source>
</reference>
<feature type="transmembrane region" description="Helical" evidence="4">
    <location>
        <begin position="6"/>
        <end position="28"/>
    </location>
</feature>
<keyword evidence="3 6" id="KW-0808">Transferase</keyword>
<dbReference type="Proteomes" id="UP000033121">
    <property type="component" value="Unassembled WGS sequence"/>
</dbReference>
<feature type="domain" description="Glycosyltransferase 2-like" evidence="5">
    <location>
        <begin position="49"/>
        <end position="180"/>
    </location>
</feature>
<name>A0A0E9MV04_9BACT</name>
<evidence type="ECO:0000259" key="5">
    <source>
        <dbReference type="Pfam" id="PF00535"/>
    </source>
</evidence>
<evidence type="ECO:0000313" key="7">
    <source>
        <dbReference type="Proteomes" id="UP000033121"/>
    </source>
</evidence>
<dbReference type="STRING" id="1220578.FPE01S_01_03450"/>
<evidence type="ECO:0000256" key="1">
    <source>
        <dbReference type="ARBA" id="ARBA00006739"/>
    </source>
</evidence>
<accession>A0A0E9MV04</accession>
<keyword evidence="7" id="KW-1185">Reference proteome</keyword>
<dbReference type="PANTHER" id="PTHR43630">
    <property type="entry name" value="POLY-BETA-1,6-N-ACETYL-D-GLUCOSAMINE SYNTHASE"/>
    <property type="match status" value="1"/>
</dbReference>
<dbReference type="OrthoDB" id="9766971at2"/>
<keyword evidence="4" id="KW-1133">Transmembrane helix</keyword>
<sequence>MGSYVVYWLCFLVVLYTYLGYAMIITLIRLVRRRGISVSESLGKPVSVTVIIPAFNEAAVLGTKIRNTLEQSWSGGQLQIWVLTDGSDDGSEQIVAAFPQVHGFHDPVRRGKAAALNRAMEMVSSDWVVITDANTHLVAGSLERLATHFDDRRNGAVSGEKAVLEEGEGLYWRYESYLKRQDAEVLTLVGAAGELLAFRKDLYIPLEPDTVLDDFVLSLRICLQGYRVGYEPGAKAVEAGSASIREEEKRKIRIAAGGVQAMIRLRELLKFWKHPLLSFMYVSHRVLRWTLAPVCLVLFFFLNASLVISGAGEPYRFIYLLQLVFYGLALIGWIGVRTNTKWPFVYIPYYFSFMNLSVIRGWLYYAMGKSDSRWVKSDRLTMPVK</sequence>
<evidence type="ECO:0000256" key="2">
    <source>
        <dbReference type="ARBA" id="ARBA00022676"/>
    </source>
</evidence>
<comment type="caution">
    <text evidence="6">The sequence shown here is derived from an EMBL/GenBank/DDBJ whole genome shotgun (WGS) entry which is preliminary data.</text>
</comment>
<dbReference type="PANTHER" id="PTHR43630:SF1">
    <property type="entry name" value="POLY-BETA-1,6-N-ACETYL-D-GLUCOSAMINE SYNTHASE"/>
    <property type="match status" value="1"/>
</dbReference>
<evidence type="ECO:0000313" key="6">
    <source>
        <dbReference type="EMBL" id="GAO41333.1"/>
    </source>
</evidence>
<dbReference type="GO" id="GO:0016757">
    <property type="term" value="F:glycosyltransferase activity"/>
    <property type="evidence" value="ECO:0007669"/>
    <property type="project" value="UniProtKB-KW"/>
</dbReference>